<dbReference type="PANTHER" id="PTHR32305">
    <property type="match status" value="1"/>
</dbReference>
<dbReference type="InterPro" id="IPR050708">
    <property type="entry name" value="T6SS_VgrG/RHS"/>
</dbReference>
<name>A0A2N0TVE3_9FLAO</name>
<dbReference type="PANTHER" id="PTHR32305:SF15">
    <property type="entry name" value="PROTEIN RHSA-RELATED"/>
    <property type="match status" value="1"/>
</dbReference>
<dbReference type="OrthoDB" id="2972467at2"/>
<dbReference type="EMBL" id="LKTS01000021">
    <property type="protein sequence ID" value="PKD18732.1"/>
    <property type="molecule type" value="Genomic_DNA"/>
</dbReference>
<protein>
    <recommendedName>
        <fullName evidence="4">Type IV secretion protein Rhs</fullName>
    </recommendedName>
</protein>
<keyword evidence="3" id="KW-1185">Reference proteome</keyword>
<dbReference type="NCBIfam" id="TIGR03696">
    <property type="entry name" value="Rhs_assc_core"/>
    <property type="match status" value="1"/>
</dbReference>
<dbReference type="STRING" id="447422.SAMN05660903_03648"/>
<sequence length="1254" mass="139327">MRIFKNVLFSLIIILLGEKCLAQQTPELRNSLETITYRLDGDITSRSKEYYNELGKKTQMQSVDILSNKTWAMQVLYDAFGRPALQSLSAPIGNSGFLYNEDFIKKPGGGAYSASDFDTDQENPAAVGTQQNSLGWYYSGNNSNEPNQDVTSFPFSRTIYSTLNPGQALKSIGGNKINGEWKNGYSFSMKASQELSQSAAFGETKYNSIKTTKTVVKDVHGVENVVFADTDGNTLAAARSGGGSARNMSLSIGEQGYVDIHVPNGGNANGLTINSSGGVETEVFNLITENPVSGSTEGLGNGFYRVSITNLESYDPDVNPVTVNYKENYYDYSLNLYNKAGMLIATRQPLNQLETTFKYDAMGQLNKTTSPDEGTAEFKYRKDGQIRYSQNGKQEVEGEFSYTNYDEKGRPVESGVLQNNDFPNANPDTALPSGSRSEQNFTLYDVPDNTGLHTALTNSSIPVANYESQAFTAGNVAKTFTENPETTTSWYSYDVYGRVQWVVQDIPGLGAKTIDYEYDPATSNVTKVYFQKHNTQELFLHRYSYNDVGELVKVETSDDDSNFTEQAAYTYYETGALKRTELADNLQGIDYIYNLNGALKSINNPVLQDDPGNDVNDVFGMAINYHHNDYQRQNTPITVPTSTTGQDQFNGNIKGITWNNNYGEEVPPVQYEYNYNRNNWLTEANFYGDSLNNIEQDIVLDTLMNNNNQTIQAANSVNLQPGFEVTATDSSRFVIELIEADSLSNGDFRVYDIAYDANGNLQSLSRNKHTENGSNEMDKLSYNYYNGGNRLEYVQDSVTAETNAPDIKNQNPGNYVYNSIGQLVYNGQDELTYSYNTAGLVTRIEKSEQTLVEFVYNDKGQRVEKKTYNQGSQVATTHYVRDVAGNVLAVYSNGQLEELNVYGNDRIGVFYKQLNTNYYEIKDHLGNVRTVIAKNGENALAIQAKTDYYPFGMAMPSRNIDGQYRYAYQGQEKDDETGMEAFELRLWDARIGRWLTVDPYGQFNSPYLGMGNNPISMVDPDGGYKNWFQAVAGWIGGGFKGNIFKSNDPATPLHKYGIDKTNSENGILVDFGNIKGDLLDAGYSWRSDGQGAIHSSGNIGNTNLFAEMDFWRSSPSQDLADFGSKILVDMTYGTVENISFSITGRTFSGNVPQGQNAFEKRFDSFLTLASGGYTQAAKTVKSVKSSGKLWNTYQKSTKGLYDHKGKHANSVKSQFYKENIKLHNSAVKNIQKSSGIFNDAGIIFGPIESASENN</sequence>
<dbReference type="Proteomes" id="UP000232673">
    <property type="component" value="Unassembled WGS sequence"/>
</dbReference>
<dbReference type="InterPro" id="IPR022385">
    <property type="entry name" value="Rhs_assc_core"/>
</dbReference>
<reference evidence="2 3" key="1">
    <citation type="submission" date="2015-10" db="EMBL/GenBank/DDBJ databases">
        <title>Draft genome sequence of Salegentibacter salinarum KCTC 12975.</title>
        <authorList>
            <person name="Lin W."/>
            <person name="Zheng Q."/>
        </authorList>
    </citation>
    <scope>NUCLEOTIDE SEQUENCE [LARGE SCALE GENOMIC DNA]</scope>
    <source>
        <strain evidence="2 3">KCTC 12975</strain>
    </source>
</reference>
<dbReference type="InterPro" id="IPR031325">
    <property type="entry name" value="RHS_repeat"/>
</dbReference>
<evidence type="ECO:0008006" key="4">
    <source>
        <dbReference type="Google" id="ProtNLM"/>
    </source>
</evidence>
<dbReference type="AlphaFoldDB" id="A0A2N0TVE3"/>
<dbReference type="Gene3D" id="2.180.10.10">
    <property type="entry name" value="RHS repeat-associated core"/>
    <property type="match status" value="1"/>
</dbReference>
<feature type="region of interest" description="Disordered" evidence="1">
    <location>
        <begin position="405"/>
        <end position="435"/>
    </location>
</feature>
<evidence type="ECO:0000313" key="2">
    <source>
        <dbReference type="EMBL" id="PKD18732.1"/>
    </source>
</evidence>
<proteinExistence type="predicted"/>
<dbReference type="Pfam" id="PF05593">
    <property type="entry name" value="RHS_repeat"/>
    <property type="match status" value="1"/>
</dbReference>
<dbReference type="RefSeq" id="WP_079714601.1">
    <property type="nucleotide sequence ID" value="NZ_FUZC01000024.1"/>
</dbReference>
<accession>A0A2N0TVE3</accession>
<gene>
    <name evidence="2" type="ORF">APR41_17635</name>
</gene>
<evidence type="ECO:0000256" key="1">
    <source>
        <dbReference type="SAM" id="MobiDB-lite"/>
    </source>
</evidence>
<organism evidence="2 3">
    <name type="scientific">Salegentibacter salinarum</name>
    <dbReference type="NCBI Taxonomy" id="447422"/>
    <lineage>
        <taxon>Bacteria</taxon>
        <taxon>Pseudomonadati</taxon>
        <taxon>Bacteroidota</taxon>
        <taxon>Flavobacteriia</taxon>
        <taxon>Flavobacteriales</taxon>
        <taxon>Flavobacteriaceae</taxon>
        <taxon>Salegentibacter</taxon>
    </lineage>
</organism>
<evidence type="ECO:0000313" key="3">
    <source>
        <dbReference type="Proteomes" id="UP000232673"/>
    </source>
</evidence>
<comment type="caution">
    <text evidence="2">The sequence shown here is derived from an EMBL/GenBank/DDBJ whole genome shotgun (WGS) entry which is preliminary data.</text>
</comment>
<feature type="compositionally biased region" description="Polar residues" evidence="1">
    <location>
        <begin position="416"/>
        <end position="435"/>
    </location>
</feature>